<dbReference type="SUPFAM" id="SSF53187">
    <property type="entry name" value="Zn-dependent exopeptidases"/>
    <property type="match status" value="1"/>
</dbReference>
<dbReference type="InterPro" id="IPR031489">
    <property type="entry name" value="Peptidase_M99"/>
</dbReference>
<sequence>MELDLNRGMYRLISFIVALGFLNALLAEDLEYSFIKKGYDDNNTVLVIGGIQGDEPGGFLAASLLATDYNITKGSVWVVPNLNFASIIKRDRGIYGDMNRKFDYISSNDPDLKSVQGIKDLIVDQNVSLILNLHDGSGFYRPTYINDMENPRRWGNSSIIDQVSLDGVPYGNLEEIASRVVSKINEKALKDQHKYYIRNTQTAKGDKEMLKSLTYFAIKKGKAAFANETSKSLPSHERAYYHLLAIEEYLKVAGIEFERNFDLTPRGVKNAIEKEIEIVLFDNKFFLSLDHPRARIGYVPIPKNIALEYNASNPLTALVKDKDGYSVHYGNRVLTKLVPEYFKYSSSINKVGVEIDGNETKEISLGSKINVENSVKIIKQDGIRVNFIGYGSQPIDESSISIHKKNIKRNYSIDKKGKTFRVELYEQKDGEQDKFIGMFLVEFASLEAFTFVDVAGL</sequence>
<feature type="domain" description="D,L-carboxypeptidase peptidase" evidence="1">
    <location>
        <begin position="37"/>
        <end position="272"/>
    </location>
</feature>
<dbReference type="InterPro" id="IPR033397">
    <property type="entry name" value="Metallo_peptidase_C"/>
</dbReference>
<dbReference type="Pfam" id="PF17033">
    <property type="entry name" value="Peptidase_M99"/>
    <property type="match status" value="1"/>
</dbReference>
<proteinExistence type="predicted"/>
<evidence type="ECO:0000313" key="3">
    <source>
        <dbReference type="EMBL" id="QEL44202.1"/>
    </source>
</evidence>
<dbReference type="Proteomes" id="UP000322035">
    <property type="component" value="Chromosome"/>
</dbReference>
<dbReference type="Gene3D" id="3.40.630.10">
    <property type="entry name" value="Zn peptidases"/>
    <property type="match status" value="1"/>
</dbReference>
<organism evidence="3 4">
    <name type="scientific">Campylobacter fetus subsp. venerealis NCTC 10354</name>
    <dbReference type="NCBI Taxonomy" id="983328"/>
    <lineage>
        <taxon>Bacteria</taxon>
        <taxon>Pseudomonadati</taxon>
        <taxon>Campylobacterota</taxon>
        <taxon>Epsilonproteobacteria</taxon>
        <taxon>Campylobacterales</taxon>
        <taxon>Campylobacteraceae</taxon>
        <taxon>Campylobacter</taxon>
        <taxon>Campylobacter fetus subsp. venerealis bv. venerealis</taxon>
    </lineage>
</organism>
<reference evidence="3 4" key="1">
    <citation type="submission" date="2019-08" db="EMBL/GenBank/DDBJ databases">
        <title>Complete genomes of the Campylobacter fetus subsp. venerealis, Campylobacter lari subsp. concheus, Campylobacter sputorum bv. sputorum and Campylobacter volucris type strains.</title>
        <authorList>
            <person name="Miller W.G."/>
            <person name="Yee E."/>
        </authorList>
    </citation>
    <scope>NUCLEOTIDE SEQUENCE [LARGE SCALE GENOMIC DNA]</scope>
    <source>
        <strain evidence="3 4">NCTC 10354</strain>
    </source>
</reference>
<feature type="domain" description="Metallo-carboxypeptidase C-terminal" evidence="2">
    <location>
        <begin position="345"/>
        <end position="443"/>
    </location>
</feature>
<gene>
    <name evidence="3" type="primary">pgp1</name>
    <name evidence="3" type="ORF">CFVT_0215</name>
</gene>
<evidence type="ECO:0000259" key="1">
    <source>
        <dbReference type="Pfam" id="PF17033"/>
    </source>
</evidence>
<accession>A0AAE6IXK7</accession>
<dbReference type="Pfam" id="PF17129">
    <property type="entry name" value="Peptidase_M99_C"/>
    <property type="match status" value="1"/>
</dbReference>
<evidence type="ECO:0000313" key="4">
    <source>
        <dbReference type="Proteomes" id="UP000322035"/>
    </source>
</evidence>
<dbReference type="CDD" id="cd06243">
    <property type="entry name" value="M14_CP_Csd4-like"/>
    <property type="match status" value="1"/>
</dbReference>
<evidence type="ECO:0000259" key="2">
    <source>
        <dbReference type="Pfam" id="PF17129"/>
    </source>
</evidence>
<dbReference type="EMBL" id="CP043435">
    <property type="protein sequence ID" value="QEL44202.1"/>
    <property type="molecule type" value="Genomic_DNA"/>
</dbReference>
<dbReference type="AlphaFoldDB" id="A0AAE6IXK7"/>
<protein>
    <submittedName>
        <fullName evidence="3">Peptidoglycan peptidase 1</fullName>
    </submittedName>
</protein>
<name>A0AAE6IXK7_CAMFE</name>